<evidence type="ECO:0000313" key="4">
    <source>
        <dbReference type="Proteomes" id="UP000248889"/>
    </source>
</evidence>
<keyword evidence="2" id="KW-0812">Transmembrane</keyword>
<dbReference type="SUPFAM" id="SSF52540">
    <property type="entry name" value="P-loop containing nucleoside triphosphate hydrolases"/>
    <property type="match status" value="1"/>
</dbReference>
<dbReference type="EMBL" id="QKYN01000049">
    <property type="protein sequence ID" value="RAG85152.1"/>
    <property type="molecule type" value="Genomic_DNA"/>
</dbReference>
<reference evidence="3 4" key="1">
    <citation type="submission" date="2018-06" db="EMBL/GenBank/DDBJ databases">
        <title>Streptacidiphilus pinicola sp. nov., isolated from pine grove soil.</title>
        <authorList>
            <person name="Roh S.G."/>
            <person name="Park S."/>
            <person name="Kim M.-K."/>
            <person name="Yun B.-R."/>
            <person name="Park J."/>
            <person name="Kim M.J."/>
            <person name="Kim Y.S."/>
            <person name="Kim S.B."/>
        </authorList>
    </citation>
    <scope>NUCLEOTIDE SEQUENCE [LARGE SCALE GENOMIC DNA]</scope>
    <source>
        <strain evidence="3 4">MMS16-CNU450</strain>
    </source>
</reference>
<dbReference type="OrthoDB" id="3633479at2"/>
<dbReference type="RefSeq" id="WP_111501146.1">
    <property type="nucleotide sequence ID" value="NZ_QKYN01000049.1"/>
</dbReference>
<comment type="caution">
    <text evidence="3">The sequence shown here is derived from an EMBL/GenBank/DDBJ whole genome shotgun (WGS) entry which is preliminary data.</text>
</comment>
<gene>
    <name evidence="3" type="ORF">DN069_13215</name>
</gene>
<evidence type="ECO:0000256" key="2">
    <source>
        <dbReference type="SAM" id="Phobius"/>
    </source>
</evidence>
<keyword evidence="4" id="KW-1185">Reference proteome</keyword>
<feature type="region of interest" description="Disordered" evidence="1">
    <location>
        <begin position="848"/>
        <end position="871"/>
    </location>
</feature>
<evidence type="ECO:0000256" key="1">
    <source>
        <dbReference type="SAM" id="MobiDB-lite"/>
    </source>
</evidence>
<dbReference type="InterPro" id="IPR027417">
    <property type="entry name" value="P-loop_NTPase"/>
</dbReference>
<accession>A0A2X0IJD6</accession>
<keyword evidence="2" id="KW-1133">Transmembrane helix</keyword>
<name>A0A2X0IJD6_9ACTN</name>
<sequence length="871" mass="95814">MTALTTGLVRLLVRCALWLWHVPAWLTAYGLLLTFLCLPLIAGGLVLREWLTRKVLAQRVRYTLTPARAFDPCQEEIWRGAAVLLRAARSGPWWAPARAQSVRIRLRADGTGETPLDYSLEGHASAQDILSTTPYDKVTVERCRPTRDRARKHTLRAEFVLRGDPGAPLREVPLHPDPLQPIMDAVAAVRADLGDLAEVIVDLQPIPTWRLRLKRWHLAAAARARAQSEARKATRRAIADTDAIEDSFAVQLAHLLDFGDHRGHGGRRMAMTVRPRPVDAAQVWGRLGDDLGLVRLQLLVRCASDQEGRAERSHKSLTSAMDVFAGRSRLRVEGTRLGPWQWNANHLLRRGSFDRRWTTGLVLPRADSWLNISELSGLLKPPTVHCRQPLTAATLPTYELGKPLMPQGWYHAPDGTTRLVASPLEETLFSVSVGKSFYGKTTRAVVQAIAVAAAGQGVFFVDPHADSWDLAAPFLAHESLRDRVWRIDLTGRDAGARLPSWNPLGMDAGQRPDEVVRAAVDSFAIVLGWDDRTAPRASTVLFKALEALVEVNRQAVAAGKPRAQATLFQVRTLLTDVSFREAVLDKLPEKAKAWWTTTFTAYGDDAFAPVLNPLDRLAADPVAHALLGAPTGKWNARTAMDKRRIVWLCLGGTGPTQRLLVNLLMRDVFRAGLSRGNLPEKKRKPFHIWIDELIALDQAGTGSTIADITEQLRKFGIRLHVLAQLLERISAGTRASLLQNASVLSTTAGSTDSVGAVTEQWHGAITVREVAELPRYHHALSFTAGGKQRGPLTVRGPQPAEVFCAIKSKKHLGELTQASTQAVGARTASYLHKLADKQDAVVLAFLTGPADRTPPPPRPEGPCLVKPTEFQ</sequence>
<dbReference type="AlphaFoldDB" id="A0A2X0IJD6"/>
<protein>
    <submittedName>
        <fullName evidence="3">ATP/GTP-binding protein</fullName>
    </submittedName>
</protein>
<feature type="transmembrane region" description="Helical" evidence="2">
    <location>
        <begin position="25"/>
        <end position="47"/>
    </location>
</feature>
<proteinExistence type="predicted"/>
<organism evidence="3 4">
    <name type="scientific">Streptacidiphilus pinicola</name>
    <dbReference type="NCBI Taxonomy" id="2219663"/>
    <lineage>
        <taxon>Bacteria</taxon>
        <taxon>Bacillati</taxon>
        <taxon>Actinomycetota</taxon>
        <taxon>Actinomycetes</taxon>
        <taxon>Kitasatosporales</taxon>
        <taxon>Streptomycetaceae</taxon>
        <taxon>Streptacidiphilus</taxon>
    </lineage>
</organism>
<evidence type="ECO:0000313" key="3">
    <source>
        <dbReference type="EMBL" id="RAG85152.1"/>
    </source>
</evidence>
<keyword evidence="2" id="KW-0472">Membrane</keyword>
<dbReference type="Proteomes" id="UP000248889">
    <property type="component" value="Unassembled WGS sequence"/>
</dbReference>
<dbReference type="Gene3D" id="3.40.50.300">
    <property type="entry name" value="P-loop containing nucleotide triphosphate hydrolases"/>
    <property type="match status" value="1"/>
</dbReference>